<proteinExistence type="predicted"/>
<dbReference type="EMBL" id="DF933829">
    <property type="protein sequence ID" value="GAM38134.1"/>
    <property type="molecule type" value="Genomic_DNA"/>
</dbReference>
<evidence type="ECO:0000256" key="1">
    <source>
        <dbReference type="SAM" id="MobiDB-lite"/>
    </source>
</evidence>
<keyword evidence="3" id="KW-1185">Reference proteome</keyword>
<feature type="region of interest" description="Disordered" evidence="1">
    <location>
        <begin position="18"/>
        <end position="52"/>
    </location>
</feature>
<evidence type="ECO:0000313" key="2">
    <source>
        <dbReference type="EMBL" id="GAM38134.1"/>
    </source>
</evidence>
<gene>
    <name evidence="2" type="ORF">TCE0_033r08632</name>
</gene>
<feature type="compositionally biased region" description="Polar residues" evidence="1">
    <location>
        <begin position="18"/>
        <end position="34"/>
    </location>
</feature>
<organism evidence="2 3">
    <name type="scientific">Talaromyces pinophilus</name>
    <name type="common">Penicillium pinophilum</name>
    <dbReference type="NCBI Taxonomy" id="128442"/>
    <lineage>
        <taxon>Eukaryota</taxon>
        <taxon>Fungi</taxon>
        <taxon>Dikarya</taxon>
        <taxon>Ascomycota</taxon>
        <taxon>Pezizomycotina</taxon>
        <taxon>Eurotiomycetes</taxon>
        <taxon>Eurotiomycetidae</taxon>
        <taxon>Eurotiales</taxon>
        <taxon>Trichocomaceae</taxon>
        <taxon>Talaromyces</taxon>
        <taxon>Talaromyces sect. Talaromyces</taxon>
    </lineage>
</organism>
<reference evidence="3" key="1">
    <citation type="journal article" date="2015" name="Genome Announc.">
        <title>Draft genome sequence of Talaromyces cellulolyticus strain Y-94, a source of lignocellulosic biomass-degrading enzymes.</title>
        <authorList>
            <person name="Fujii T."/>
            <person name="Koike H."/>
            <person name="Sawayama S."/>
            <person name="Yano S."/>
            <person name="Inoue H."/>
        </authorList>
    </citation>
    <scope>NUCLEOTIDE SEQUENCE [LARGE SCALE GENOMIC DNA]</scope>
    <source>
        <strain evidence="3">Y-94</strain>
    </source>
</reference>
<comment type="caution">
    <text evidence="2">The sequence shown here is derived from an EMBL/GenBank/DDBJ whole genome shotgun (WGS) entry which is preliminary data.</text>
</comment>
<dbReference type="Proteomes" id="UP000053095">
    <property type="component" value="Unassembled WGS sequence"/>
</dbReference>
<accession>A0A6V8HIQ7</accession>
<sequence length="275" mass="30944">MTVETEAVRQLYERITGKSQTVAPSTSADTSESNYVPDVGEATEAPSSKDPDYVPNLGDIIEELLVTQQDDVENFETPLRPETAELLIGGTTRSFRSAHMLKASGDDTRERVIQGILYSKSVTERGPIHITFPRQIRILVESGPDWDYQILVQAEVVPKGMRHTQSWARKAIIGDPARRLALKVTFQPLETINDPVVTYPVNNGEYSVYVANSFVDWLEGKTDEDIANTPRRFLVICGMSDRVPENLRYFRGGGYTDENMRRFKLTHGKGKVYDN</sequence>
<protein>
    <submittedName>
        <fullName evidence="2">Uncharacterized protein</fullName>
    </submittedName>
</protein>
<evidence type="ECO:0000313" key="3">
    <source>
        <dbReference type="Proteomes" id="UP000053095"/>
    </source>
</evidence>
<name>A0A6V8HIQ7_TALPI</name>
<dbReference type="AlphaFoldDB" id="A0A6V8HIQ7"/>